<dbReference type="InParanoid" id="A0A1Y2C508"/>
<feature type="compositionally biased region" description="Basic and acidic residues" evidence="1">
    <location>
        <begin position="1"/>
        <end position="12"/>
    </location>
</feature>
<feature type="region of interest" description="Disordered" evidence="1">
    <location>
        <begin position="1"/>
        <end position="29"/>
    </location>
</feature>
<name>A0A1Y2C508_9BASI</name>
<dbReference type="PANTHER" id="PTHR39398">
    <property type="entry name" value="YALI0F14311P"/>
    <property type="match status" value="1"/>
</dbReference>
<feature type="compositionally biased region" description="Low complexity" evidence="1">
    <location>
        <begin position="134"/>
        <end position="163"/>
    </location>
</feature>
<dbReference type="PANTHER" id="PTHR39398:SF1">
    <property type="entry name" value="CSN8_PSMD8_EIF3K DOMAIN-CONTAINING PROTEIN"/>
    <property type="match status" value="1"/>
</dbReference>
<evidence type="ECO:0000256" key="1">
    <source>
        <dbReference type="SAM" id="MobiDB-lite"/>
    </source>
</evidence>
<protein>
    <recommendedName>
        <fullName evidence="4">SAC3/GANP/Nin1/mts3/eIF-3 p25 family-domain-containing protein</fullName>
    </recommendedName>
</protein>
<feature type="region of interest" description="Disordered" evidence="1">
    <location>
        <begin position="319"/>
        <end position="338"/>
    </location>
</feature>
<evidence type="ECO:0000313" key="3">
    <source>
        <dbReference type="Proteomes" id="UP000193467"/>
    </source>
</evidence>
<evidence type="ECO:0008006" key="4">
    <source>
        <dbReference type="Google" id="ProtNLM"/>
    </source>
</evidence>
<gene>
    <name evidence="2" type="ORF">BCR35DRAFT_316435</name>
</gene>
<keyword evidence="3" id="KW-1185">Reference proteome</keyword>
<dbReference type="EMBL" id="MCGR01000133">
    <property type="protein sequence ID" value="ORY42130.1"/>
    <property type="molecule type" value="Genomic_DNA"/>
</dbReference>
<dbReference type="Proteomes" id="UP000193467">
    <property type="component" value="Unassembled WGS sequence"/>
</dbReference>
<dbReference type="STRING" id="106004.A0A1Y2C508"/>
<proteinExistence type="predicted"/>
<evidence type="ECO:0000313" key="2">
    <source>
        <dbReference type="EMBL" id="ORY42130.1"/>
    </source>
</evidence>
<accession>A0A1Y2C508</accession>
<comment type="caution">
    <text evidence="2">The sequence shown here is derived from an EMBL/GenBank/DDBJ whole genome shotgun (WGS) entry which is preliminary data.</text>
</comment>
<sequence length="338" mass="36871">MATGEVGRKPGEMEMLLSPSRGVDDSDAASLKSPAVQERFRKHIADKLGKLEAAFPEKLGDAARTAKRKEELGIVLLDFRKLREGLTSIRRVDAFAAEVYEASVRTAIKAENWQQLGACLPHLVLDIHPFLADPASPSQPSPSTSETSTTPLTDSLDSLSLSPSPSPSPSPSTSAPPLSLRLYFISLYLLHLLCHHPSTSLPTFHSTLSIFPSLPPAASPPSPGSPHIALARATYHALLTSNYVLFARLLRPPSTSSSPKADGPDAYQLAILRSAVPAMREKAWLSLEKGYKMAGDFEDLAWLGRVLMFPPEEEEQLRTFLEKKGRKPPPPRVRSAWD</sequence>
<dbReference type="Gene3D" id="1.25.40.990">
    <property type="match status" value="1"/>
</dbReference>
<dbReference type="AlphaFoldDB" id="A0A1Y2C508"/>
<dbReference type="OrthoDB" id="2100128at2759"/>
<feature type="region of interest" description="Disordered" evidence="1">
    <location>
        <begin position="134"/>
        <end position="175"/>
    </location>
</feature>
<reference evidence="2 3" key="1">
    <citation type="submission" date="2016-07" db="EMBL/GenBank/DDBJ databases">
        <title>Pervasive Adenine N6-methylation of Active Genes in Fungi.</title>
        <authorList>
            <consortium name="DOE Joint Genome Institute"/>
            <person name="Mondo S.J."/>
            <person name="Dannebaum R.O."/>
            <person name="Kuo R.C."/>
            <person name="Labutti K."/>
            <person name="Haridas S."/>
            <person name="Kuo A."/>
            <person name="Salamov A."/>
            <person name="Ahrendt S.R."/>
            <person name="Lipzen A."/>
            <person name="Sullivan W."/>
            <person name="Andreopoulos W.B."/>
            <person name="Clum A."/>
            <person name="Lindquist E."/>
            <person name="Daum C."/>
            <person name="Ramamoorthy G.K."/>
            <person name="Gryganskyi A."/>
            <person name="Culley D."/>
            <person name="Magnuson J.K."/>
            <person name="James T.Y."/>
            <person name="O'Malley M.A."/>
            <person name="Stajich J.E."/>
            <person name="Spatafora J.W."/>
            <person name="Visel A."/>
            <person name="Grigoriev I.V."/>
        </authorList>
    </citation>
    <scope>NUCLEOTIDE SEQUENCE [LARGE SCALE GENOMIC DNA]</scope>
    <source>
        <strain evidence="2 3">62-1032</strain>
    </source>
</reference>
<organism evidence="2 3">
    <name type="scientific">Leucosporidium creatinivorum</name>
    <dbReference type="NCBI Taxonomy" id="106004"/>
    <lineage>
        <taxon>Eukaryota</taxon>
        <taxon>Fungi</taxon>
        <taxon>Dikarya</taxon>
        <taxon>Basidiomycota</taxon>
        <taxon>Pucciniomycotina</taxon>
        <taxon>Microbotryomycetes</taxon>
        <taxon>Leucosporidiales</taxon>
        <taxon>Leucosporidium</taxon>
    </lineage>
</organism>